<dbReference type="Gene3D" id="2.60.40.790">
    <property type="match status" value="1"/>
</dbReference>
<accession>A0A1B6DFJ9</accession>
<dbReference type="InterPro" id="IPR008978">
    <property type="entry name" value="HSP20-like_chaperone"/>
</dbReference>
<dbReference type="PANTHER" id="PTHR21664">
    <property type="entry name" value="CHRONIC MYELOGENOUS LEUKEMIA TUMOR ANTIGEN 66"/>
    <property type="match status" value="1"/>
</dbReference>
<dbReference type="InterPro" id="IPR037895">
    <property type="entry name" value="NUDCD1"/>
</dbReference>
<feature type="domain" description="CS" evidence="6">
    <location>
        <begin position="273"/>
        <end position="360"/>
    </location>
</feature>
<feature type="non-terminal residue" evidence="8">
    <location>
        <position position="577"/>
    </location>
</feature>
<dbReference type="EMBL" id="GEDC01014776">
    <property type="protein sequence ID" value="JAS22522.1"/>
    <property type="molecule type" value="Transcribed_RNA"/>
</dbReference>
<dbReference type="SUPFAM" id="SSF49764">
    <property type="entry name" value="HSP20-like chaperones"/>
    <property type="match status" value="1"/>
</dbReference>
<evidence type="ECO:0000259" key="6">
    <source>
        <dbReference type="PROSITE" id="PS51203"/>
    </source>
</evidence>
<evidence type="ECO:0000256" key="3">
    <source>
        <dbReference type="ARBA" id="ARBA00018915"/>
    </source>
</evidence>
<reference evidence="8" key="1">
    <citation type="submission" date="2015-12" db="EMBL/GenBank/DDBJ databases">
        <title>De novo transcriptome assembly of four potential Pierce s Disease insect vectors from Arizona vineyards.</title>
        <authorList>
            <person name="Tassone E.E."/>
        </authorList>
    </citation>
    <scope>NUCLEOTIDE SEQUENCE</scope>
</reference>
<keyword evidence="4" id="KW-0963">Cytoplasm</keyword>
<dbReference type="PROSITE" id="PS51203">
    <property type="entry name" value="CS"/>
    <property type="match status" value="1"/>
</dbReference>
<dbReference type="CDD" id="cd06467">
    <property type="entry name" value="p23_NUDC_like"/>
    <property type="match status" value="1"/>
</dbReference>
<evidence type="ECO:0000313" key="8">
    <source>
        <dbReference type="EMBL" id="JAS24416.1"/>
    </source>
</evidence>
<comment type="subcellular location">
    <subcellularLocation>
        <location evidence="2">Cytoplasm</location>
    </subcellularLocation>
    <subcellularLocation>
        <location evidence="1">Nucleus</location>
    </subcellularLocation>
</comment>
<dbReference type="PANTHER" id="PTHR21664:SF1">
    <property type="entry name" value="NUDC DOMAIN-CONTAINING PROTEIN 1"/>
    <property type="match status" value="1"/>
</dbReference>
<dbReference type="EMBL" id="GEDC01012882">
    <property type="protein sequence ID" value="JAS24416.1"/>
    <property type="molecule type" value="Transcribed_RNA"/>
</dbReference>
<dbReference type="AlphaFoldDB" id="A0A1B6DFJ9"/>
<gene>
    <name evidence="8" type="ORF">g.15697</name>
    <name evidence="7" type="ORF">g.15699</name>
</gene>
<evidence type="ECO:0000256" key="2">
    <source>
        <dbReference type="ARBA" id="ARBA00004496"/>
    </source>
</evidence>
<name>A0A1B6DFJ9_9HEMI</name>
<dbReference type="GO" id="GO:0005634">
    <property type="term" value="C:nucleus"/>
    <property type="evidence" value="ECO:0007669"/>
    <property type="project" value="UniProtKB-SubCell"/>
</dbReference>
<dbReference type="Pfam" id="PF04969">
    <property type="entry name" value="CS"/>
    <property type="match status" value="1"/>
</dbReference>
<evidence type="ECO:0000256" key="5">
    <source>
        <dbReference type="ARBA" id="ARBA00023242"/>
    </source>
</evidence>
<dbReference type="GO" id="GO:0005737">
    <property type="term" value="C:cytoplasm"/>
    <property type="evidence" value="ECO:0007669"/>
    <property type="project" value="UniProtKB-SubCell"/>
</dbReference>
<dbReference type="InterPro" id="IPR007052">
    <property type="entry name" value="CS_dom"/>
</dbReference>
<evidence type="ECO:0000313" key="7">
    <source>
        <dbReference type="EMBL" id="JAS22522.1"/>
    </source>
</evidence>
<evidence type="ECO:0000256" key="1">
    <source>
        <dbReference type="ARBA" id="ARBA00004123"/>
    </source>
</evidence>
<organism evidence="8">
    <name type="scientific">Clastoptera arizonana</name>
    <name type="common">Arizona spittle bug</name>
    <dbReference type="NCBI Taxonomy" id="38151"/>
    <lineage>
        <taxon>Eukaryota</taxon>
        <taxon>Metazoa</taxon>
        <taxon>Ecdysozoa</taxon>
        <taxon>Arthropoda</taxon>
        <taxon>Hexapoda</taxon>
        <taxon>Insecta</taxon>
        <taxon>Pterygota</taxon>
        <taxon>Neoptera</taxon>
        <taxon>Paraneoptera</taxon>
        <taxon>Hemiptera</taxon>
        <taxon>Auchenorrhyncha</taxon>
        <taxon>Cercopoidea</taxon>
        <taxon>Clastopteridae</taxon>
        <taxon>Clastoptera</taxon>
    </lineage>
</organism>
<sequence length="577" mass="65093">MLELRPDINLLDKNFNGYKLSLDSIPVYRQELENGIDQLFPSEDQFSYVHMKVFSLHNHLFPDPFADDSVYFIDNCSKIFKACISQETGRCDSITAVWNIPQVNSDKSRCYNACINFPSKDLAIITDGSGMLYVILRSSNSWICTFSGTVVSEQIPYVLVDSRLQGKDILHCVLQHIETVKPKDDDSEKSEFNKPRKSIGSTALYWITLIQNSDTWTVSSERKLIGNGSVDFVALEPECANLYIASNASFKFVYDSVNPIEPENACNEEATEINKKLYSWKQTADDIQVDIPLGSDVTRNDIDITVKESNINVLCRGEKMLEGNLFHTIENDLTTWSINEQRLELTIIKRETGLMWRHFIEGNTDGEELVDPNIVEEVHSRMSHLCSEKEVENAGEGCAPAFNLEQLEECDNLPDDITVLSRLNNESHSASHQIGLGGHQWIMTTLMDREKVPAFCIRHDVDACIWQLETPTDNTSWPCFHVGTFLAFGYVSASKQQRKFTICAPDLSYAVICEATNHIFVYRKSSIVTGNLRNRMTGTTVASIAKQQLIKLDSSSSIIGAYASNHFLFVLTSDSLF</sequence>
<protein>
    <recommendedName>
        <fullName evidence="3">NudC domain-containing protein 1</fullName>
    </recommendedName>
</protein>
<evidence type="ECO:0000256" key="4">
    <source>
        <dbReference type="ARBA" id="ARBA00022490"/>
    </source>
</evidence>
<proteinExistence type="predicted"/>
<keyword evidence="5" id="KW-0539">Nucleus</keyword>